<reference evidence="2 3" key="1">
    <citation type="submission" date="2018-05" db="EMBL/GenBank/DDBJ databases">
        <title>A metagenomic window into the 2 km-deep terrestrial subsurface aquifer revealed taxonomically and functionally diverse microbial community comprising novel uncultured bacterial lineages.</title>
        <authorList>
            <person name="Kadnikov V.V."/>
            <person name="Mardanov A.V."/>
            <person name="Beletsky A.V."/>
            <person name="Banks D."/>
            <person name="Pimenov N.V."/>
            <person name="Frank Y.A."/>
            <person name="Karnachuk O.V."/>
            <person name="Ravin N.V."/>
        </authorList>
    </citation>
    <scope>NUCLEOTIDE SEQUENCE [LARGE SCALE GENOMIC DNA]</scope>
    <source>
        <strain evidence="2">BY</strain>
    </source>
</reference>
<accession>A0A2Z4Y4S3</accession>
<dbReference type="Proteomes" id="UP000262583">
    <property type="component" value="Chromosome"/>
</dbReference>
<organism evidence="2 3">
    <name type="scientific">Sumerlaea chitinivorans</name>
    <dbReference type="NCBI Taxonomy" id="2250252"/>
    <lineage>
        <taxon>Bacteria</taxon>
        <taxon>Candidatus Sumerlaeota</taxon>
        <taxon>Candidatus Sumerlaeia</taxon>
        <taxon>Candidatus Sumerlaeales</taxon>
        <taxon>Candidatus Sumerlaeaceae</taxon>
        <taxon>Candidatus Sumerlaea</taxon>
    </lineage>
</organism>
<evidence type="ECO:0000256" key="1">
    <source>
        <dbReference type="SAM" id="MobiDB-lite"/>
    </source>
</evidence>
<name>A0A2Z4Y4S3_SUMC1</name>
<protein>
    <submittedName>
        <fullName evidence="2">Uncharacterized protein</fullName>
    </submittedName>
</protein>
<dbReference type="AlphaFoldDB" id="A0A2Z4Y4S3"/>
<feature type="compositionally biased region" description="Basic and acidic residues" evidence="1">
    <location>
        <begin position="12"/>
        <end position="22"/>
    </location>
</feature>
<proteinExistence type="predicted"/>
<dbReference type="KEGG" id="schv:BRCON_1189"/>
<evidence type="ECO:0000313" key="2">
    <source>
        <dbReference type="EMBL" id="AXA35966.1"/>
    </source>
</evidence>
<sequence>MSSVFIIYTPVRTRDPKGEQSEKPNNQTQAPCKTDGEGPLLHWVRA</sequence>
<dbReference type="EMBL" id="CP030759">
    <property type="protein sequence ID" value="AXA35966.1"/>
    <property type="molecule type" value="Genomic_DNA"/>
</dbReference>
<evidence type="ECO:0000313" key="3">
    <source>
        <dbReference type="Proteomes" id="UP000262583"/>
    </source>
</evidence>
<gene>
    <name evidence="2" type="ORF">BRCON_1189</name>
</gene>
<feature type="region of interest" description="Disordered" evidence="1">
    <location>
        <begin position="1"/>
        <end position="46"/>
    </location>
</feature>